<feature type="region of interest" description="Disordered" evidence="3">
    <location>
        <begin position="858"/>
        <end position="877"/>
    </location>
</feature>
<keyword evidence="5" id="KW-1185">Reference proteome</keyword>
<dbReference type="CTD" id="109545"/>
<dbReference type="GO" id="GO:0003682">
    <property type="term" value="F:chromatin binding"/>
    <property type="evidence" value="ECO:0007669"/>
    <property type="project" value="InterPro"/>
</dbReference>
<sequence length="921" mass="100758">MEALVAVNGKEDIKQTNSNTCSNEKAQHQPSQQSTPTTQQRVSGRHIKRPRKDGDTSSPKVFAGRRLQQDIAASSPKSSNPERTRRSWDLWTPESKDWFFDALCEFGKDFDAIYNSMAAKSRKSKTQQGEMTFKNKDQVRYFYYRTWHKVSKALGDLGDMKKSVQELYGLINYSEMRKKIGFKALNPTNAPRLLELVITGQTIIKVKGKNFRVKTPVCRALRLINNVPDKGWEGPKIPPQITIELRPIDNAAWTHVQSLAQNPRVRVTCLPQRKVASIVELMEGRWQPGHMKKKNSLLAALEGLETPQELKNSIFQFAAPQKLRLRVFPNQQPKAIEFLLADTYCSTDVCLNSYRIRFAKRDEGSTVKSATGVTATVDPKMPEMRSDSHSVETSGSNDSHKAPIEGKDEKAIPAGNTNAGTSMNTSNKQTTNCDNNFNPHLITTTHLNSGKKDVRERKLSLFSGPERTTDRSVSALVNEEANDGLASNLVCATTTNHSIPANDDKVKVDKDGPVGEGWTADSLSVLTVGDLYLRLGCPTSIILYYKFEGADFPAPENRIRNVMDKLITVLLASFCDKKSTLAQPKPQAAAVTAPKLKPHPPAAVATGPTVSPLPPKPKRERLLERAARDLPNEFAVPQGHAPRAFKKNSITLDSIRVELPSGNKRQRARRKPIQAMVLQRPLLPRTSPVVQGTVTPGVGGAPQSVPSGVVVRNILPAAPVPSEMETSLDKIISTSIVGEISLERIIASTITSDQPSPLPDIVPDVPVPSTGSENIQLNHSLQIPDAAGSDLRLSIPSLSSDTLETPKKAPFNLNELDQGPSMSLDFSPLLSTPNKQWFNGEGSNLSLGSLLNSFESPLKATPLPTGPPDSNSNLESRLPDVESHLQSLMNESSLDYASKFADLAAQIARQTTAGTGTSADS</sequence>
<dbReference type="OMA" id="SHKAPIE"/>
<feature type="region of interest" description="Disordered" evidence="3">
    <location>
        <begin position="1"/>
        <end position="86"/>
    </location>
</feature>
<accession>A0A7M7K618</accession>
<evidence type="ECO:0000313" key="5">
    <source>
        <dbReference type="Proteomes" id="UP000594260"/>
    </source>
</evidence>
<protein>
    <recommendedName>
        <fullName evidence="6">Protein cramped-like</fullName>
    </recommendedName>
</protein>
<feature type="compositionally biased region" description="Low complexity" evidence="3">
    <location>
        <begin position="29"/>
        <end position="40"/>
    </location>
</feature>
<proteinExistence type="predicted"/>
<dbReference type="EnsemblMetazoa" id="XM_022806439">
    <property type="protein sequence ID" value="XP_022662174"/>
    <property type="gene ID" value="LOC111250750"/>
</dbReference>
<dbReference type="GO" id="GO:0003677">
    <property type="term" value="F:DNA binding"/>
    <property type="evidence" value="ECO:0007669"/>
    <property type="project" value="UniProtKB-KW"/>
</dbReference>
<feature type="compositionally biased region" description="Basic and acidic residues" evidence="3">
    <location>
        <begin position="398"/>
        <end position="411"/>
    </location>
</feature>
<evidence type="ECO:0000256" key="3">
    <source>
        <dbReference type="SAM" id="MobiDB-lite"/>
    </source>
</evidence>
<dbReference type="InParanoid" id="A0A7M7K618"/>
<evidence type="ECO:0008006" key="6">
    <source>
        <dbReference type="Google" id="ProtNLM"/>
    </source>
</evidence>
<evidence type="ECO:0000313" key="4">
    <source>
        <dbReference type="EnsemblMetazoa" id="XP_022662174"/>
    </source>
</evidence>
<keyword evidence="1" id="KW-0238">DNA-binding</keyword>
<feature type="compositionally biased region" description="Low complexity" evidence="3">
    <location>
        <begin position="759"/>
        <end position="769"/>
    </location>
</feature>
<dbReference type="KEGG" id="vde:111250750"/>
<feature type="region of interest" description="Disordered" evidence="3">
    <location>
        <begin position="753"/>
        <end position="773"/>
    </location>
</feature>
<dbReference type="Proteomes" id="UP000594260">
    <property type="component" value="Unplaced"/>
</dbReference>
<feature type="compositionally biased region" description="Basic and acidic residues" evidence="3">
    <location>
        <begin position="380"/>
        <end position="390"/>
    </location>
</feature>
<name>A0A7M7K618_VARDE</name>
<feature type="region of interest" description="Disordered" evidence="3">
    <location>
        <begin position="597"/>
        <end position="617"/>
    </location>
</feature>
<dbReference type="AlphaFoldDB" id="A0A7M7K618"/>
<feature type="compositionally biased region" description="Polar residues" evidence="3">
    <location>
        <begin position="15"/>
        <end position="24"/>
    </location>
</feature>
<dbReference type="RefSeq" id="XP_022662174.1">
    <property type="nucleotide sequence ID" value="XM_022806439.1"/>
</dbReference>
<keyword evidence="2" id="KW-0539">Nucleus</keyword>
<feature type="region of interest" description="Disordered" evidence="3">
    <location>
        <begin position="378"/>
        <end position="434"/>
    </location>
</feature>
<evidence type="ECO:0000256" key="1">
    <source>
        <dbReference type="ARBA" id="ARBA00023125"/>
    </source>
</evidence>
<dbReference type="GO" id="GO:0007389">
    <property type="term" value="P:pattern specification process"/>
    <property type="evidence" value="ECO:0007669"/>
    <property type="project" value="TreeGrafter"/>
</dbReference>
<dbReference type="InterPro" id="IPR055315">
    <property type="entry name" value="Cramped-like"/>
</dbReference>
<dbReference type="GO" id="GO:0005634">
    <property type="term" value="C:nucleus"/>
    <property type="evidence" value="ECO:0007669"/>
    <property type="project" value="TreeGrafter"/>
</dbReference>
<reference evidence="4" key="1">
    <citation type="submission" date="2021-01" db="UniProtKB">
        <authorList>
            <consortium name="EnsemblMetazoa"/>
        </authorList>
    </citation>
    <scope>IDENTIFICATION</scope>
</reference>
<dbReference type="GeneID" id="111250750"/>
<evidence type="ECO:0000256" key="2">
    <source>
        <dbReference type="ARBA" id="ARBA00023242"/>
    </source>
</evidence>
<dbReference type="FunCoup" id="A0A7M7K618">
    <property type="interactions" value="294"/>
</dbReference>
<dbReference type="PANTHER" id="PTHR21677:SF1">
    <property type="entry name" value="PROTEIN CRAMPED-LIKE"/>
    <property type="match status" value="1"/>
</dbReference>
<feature type="compositionally biased region" description="Polar residues" evidence="3">
    <location>
        <begin position="415"/>
        <end position="434"/>
    </location>
</feature>
<organism evidence="4 5">
    <name type="scientific">Varroa destructor</name>
    <name type="common">Honeybee mite</name>
    <dbReference type="NCBI Taxonomy" id="109461"/>
    <lineage>
        <taxon>Eukaryota</taxon>
        <taxon>Metazoa</taxon>
        <taxon>Ecdysozoa</taxon>
        <taxon>Arthropoda</taxon>
        <taxon>Chelicerata</taxon>
        <taxon>Arachnida</taxon>
        <taxon>Acari</taxon>
        <taxon>Parasitiformes</taxon>
        <taxon>Mesostigmata</taxon>
        <taxon>Gamasina</taxon>
        <taxon>Dermanyssoidea</taxon>
        <taxon>Varroidae</taxon>
        <taxon>Varroa</taxon>
    </lineage>
</organism>
<dbReference type="PANTHER" id="PTHR21677">
    <property type="entry name" value="CRAMPED PROTEIN"/>
    <property type="match status" value="1"/>
</dbReference>